<dbReference type="Gene3D" id="1.10.510.10">
    <property type="entry name" value="Transferase(Phosphotransferase) domain 1"/>
    <property type="match status" value="1"/>
</dbReference>
<dbReference type="Pfam" id="PF00069">
    <property type="entry name" value="Pkinase"/>
    <property type="match status" value="2"/>
</dbReference>
<dbReference type="GO" id="GO:0005524">
    <property type="term" value="F:ATP binding"/>
    <property type="evidence" value="ECO:0007669"/>
    <property type="project" value="UniProtKB-UniRule"/>
</dbReference>
<evidence type="ECO:0000256" key="2">
    <source>
        <dbReference type="ARBA" id="ARBA00022741"/>
    </source>
</evidence>
<comment type="caution">
    <text evidence="10">The sequence shown here is derived from an EMBL/GenBank/DDBJ whole genome shotgun (WGS) entry which is preliminary data.</text>
</comment>
<dbReference type="InterPro" id="IPR050339">
    <property type="entry name" value="CC_SR_Kinase"/>
</dbReference>
<evidence type="ECO:0000256" key="1">
    <source>
        <dbReference type="ARBA" id="ARBA00022679"/>
    </source>
</evidence>
<dbReference type="GO" id="GO:0005634">
    <property type="term" value="C:nucleus"/>
    <property type="evidence" value="ECO:0007669"/>
    <property type="project" value="TreeGrafter"/>
</dbReference>
<dbReference type="InterPro" id="IPR011009">
    <property type="entry name" value="Kinase-like_dom_sf"/>
</dbReference>
<keyword evidence="3" id="KW-0418">Kinase</keyword>
<dbReference type="OrthoDB" id="341578at2759"/>
<evidence type="ECO:0000256" key="3">
    <source>
        <dbReference type="ARBA" id="ARBA00022777"/>
    </source>
</evidence>
<feature type="domain" description="Protein kinase" evidence="9">
    <location>
        <begin position="1"/>
        <end position="369"/>
    </location>
</feature>
<gene>
    <name evidence="10" type="ORF">TrCOL_g13228</name>
</gene>
<dbReference type="InterPro" id="IPR000719">
    <property type="entry name" value="Prot_kinase_dom"/>
</dbReference>
<evidence type="ECO:0000256" key="6">
    <source>
        <dbReference type="ARBA" id="ARBA00037982"/>
    </source>
</evidence>
<evidence type="ECO:0000256" key="4">
    <source>
        <dbReference type="ARBA" id="ARBA00022840"/>
    </source>
</evidence>
<keyword evidence="8" id="KW-0723">Serine/threonine-protein kinase</keyword>
<evidence type="ECO:0000256" key="5">
    <source>
        <dbReference type="ARBA" id="ARBA00023193"/>
    </source>
</evidence>
<keyword evidence="11" id="KW-1185">Reference proteome</keyword>
<dbReference type="GO" id="GO:0004674">
    <property type="term" value="F:protein serine/threonine kinase activity"/>
    <property type="evidence" value="ECO:0007669"/>
    <property type="project" value="UniProtKB-KW"/>
</dbReference>
<evidence type="ECO:0000256" key="7">
    <source>
        <dbReference type="PROSITE-ProRule" id="PRU10141"/>
    </source>
</evidence>
<reference evidence="11" key="1">
    <citation type="journal article" date="2023" name="Commun. Biol.">
        <title>Genome analysis of Parmales, the sister group of diatoms, reveals the evolutionary specialization of diatoms from phago-mixotrophs to photoautotrophs.</title>
        <authorList>
            <person name="Ban H."/>
            <person name="Sato S."/>
            <person name="Yoshikawa S."/>
            <person name="Yamada K."/>
            <person name="Nakamura Y."/>
            <person name="Ichinomiya M."/>
            <person name="Sato N."/>
            <person name="Blanc-Mathieu R."/>
            <person name="Endo H."/>
            <person name="Kuwata A."/>
            <person name="Ogata H."/>
        </authorList>
    </citation>
    <scope>NUCLEOTIDE SEQUENCE [LARGE SCALE GENOMIC DNA]</scope>
</reference>
<dbReference type="SMART" id="SM00220">
    <property type="entry name" value="S_TKc"/>
    <property type="match status" value="1"/>
</dbReference>
<dbReference type="PANTHER" id="PTHR11042">
    <property type="entry name" value="EUKARYOTIC TRANSLATION INITIATION FACTOR 2-ALPHA KINASE EIF2-ALPHA KINASE -RELATED"/>
    <property type="match status" value="1"/>
</dbReference>
<dbReference type="PROSITE" id="PS00108">
    <property type="entry name" value="PROTEIN_KINASE_ST"/>
    <property type="match status" value="1"/>
</dbReference>
<accession>A0A9W7L6J1</accession>
<organism evidence="10 11">
    <name type="scientific">Triparma columacea</name>
    <dbReference type="NCBI Taxonomy" id="722753"/>
    <lineage>
        <taxon>Eukaryota</taxon>
        <taxon>Sar</taxon>
        <taxon>Stramenopiles</taxon>
        <taxon>Ochrophyta</taxon>
        <taxon>Bolidophyceae</taxon>
        <taxon>Parmales</taxon>
        <taxon>Triparmaceae</taxon>
        <taxon>Triparma</taxon>
    </lineage>
</organism>
<sequence length="402" mass="44704">MRKLGSGAFGTTFLCKNNIDQKEYALKVVKIARNTTPEQRRKVMREVELLSSLQSTNVVRYYGAWVEEGLDLEIDGLEGGGIDGEESSNEGGIFSMSNSFSGSSREAELNDCVCDKCQKNYNDWEISLEQWGLLDAVLQPLNLCQKCYLKSIPEDQMATAAGSLREKKASETTGEFLFILMEYCEQEFMTGLKQRGRGNTGLWSMFAECVVGLNHLHREGVIHRDIKCHNIFVRDGTVKLGDLGLATQGSVGGGDGNSAGLEGSRDGLDGSKSTDVGTFIYTAPEVETGHYTSACDIYSLGVVLVEIFVRFKTASERVSVLQNLRAGFIRSDAMPPEARNLALRMTNSDAKLRPSCDQILRELILHKYWERPTYEQFSTIVENLHGEVERLRGLLEENGIEF</sequence>
<evidence type="ECO:0000313" key="10">
    <source>
        <dbReference type="EMBL" id="GMI33867.1"/>
    </source>
</evidence>
<feature type="binding site" evidence="7">
    <location>
        <position position="27"/>
    </location>
    <ligand>
        <name>ATP</name>
        <dbReference type="ChEBI" id="CHEBI:30616"/>
    </ligand>
</feature>
<keyword evidence="4 7" id="KW-0067">ATP-binding</keyword>
<dbReference type="GO" id="GO:0005737">
    <property type="term" value="C:cytoplasm"/>
    <property type="evidence" value="ECO:0007669"/>
    <property type="project" value="TreeGrafter"/>
</dbReference>
<evidence type="ECO:0000256" key="8">
    <source>
        <dbReference type="RuleBase" id="RU000304"/>
    </source>
</evidence>
<comment type="similarity">
    <text evidence="6">Belongs to the protein kinase superfamily. Ser/Thr protein kinase family. GCN2 subfamily.</text>
</comment>
<dbReference type="InterPro" id="IPR008271">
    <property type="entry name" value="Ser/Thr_kinase_AS"/>
</dbReference>
<name>A0A9W7L6J1_9STRA</name>
<dbReference type="EMBL" id="BRYA01000036">
    <property type="protein sequence ID" value="GMI33867.1"/>
    <property type="molecule type" value="Genomic_DNA"/>
</dbReference>
<keyword evidence="5" id="KW-0652">Protein synthesis inhibitor</keyword>
<dbReference type="PROSITE" id="PS50011">
    <property type="entry name" value="PROTEIN_KINASE_DOM"/>
    <property type="match status" value="1"/>
</dbReference>
<dbReference type="AlphaFoldDB" id="A0A9W7L6J1"/>
<evidence type="ECO:0000313" key="11">
    <source>
        <dbReference type="Proteomes" id="UP001165065"/>
    </source>
</evidence>
<dbReference type="Proteomes" id="UP001165065">
    <property type="component" value="Unassembled WGS sequence"/>
</dbReference>
<protein>
    <recommendedName>
        <fullName evidence="9">Protein kinase domain-containing protein</fullName>
    </recommendedName>
</protein>
<proteinExistence type="inferred from homology"/>
<evidence type="ECO:0000259" key="9">
    <source>
        <dbReference type="PROSITE" id="PS50011"/>
    </source>
</evidence>
<dbReference type="InterPro" id="IPR017441">
    <property type="entry name" value="Protein_kinase_ATP_BS"/>
</dbReference>
<dbReference type="PROSITE" id="PS00107">
    <property type="entry name" value="PROTEIN_KINASE_ATP"/>
    <property type="match status" value="1"/>
</dbReference>
<dbReference type="SUPFAM" id="SSF56112">
    <property type="entry name" value="Protein kinase-like (PK-like)"/>
    <property type="match status" value="1"/>
</dbReference>
<keyword evidence="2 7" id="KW-0547">Nucleotide-binding</keyword>
<keyword evidence="1" id="KW-0808">Transferase</keyword>
<dbReference type="Gene3D" id="3.30.200.20">
    <property type="entry name" value="Phosphorylase Kinase, domain 1"/>
    <property type="match status" value="1"/>
</dbReference>
<dbReference type="GO" id="GO:0017148">
    <property type="term" value="P:negative regulation of translation"/>
    <property type="evidence" value="ECO:0007669"/>
    <property type="project" value="UniProtKB-KW"/>
</dbReference>